<dbReference type="SUPFAM" id="SSF50249">
    <property type="entry name" value="Nucleic acid-binding proteins"/>
    <property type="match status" value="1"/>
</dbReference>
<dbReference type="PROSITE" id="PS50926">
    <property type="entry name" value="TRAM"/>
    <property type="match status" value="1"/>
</dbReference>
<proteinExistence type="inferred from homology"/>
<dbReference type="InterPro" id="IPR030391">
    <property type="entry name" value="MeTrfase_TrmA_CS"/>
</dbReference>
<dbReference type="GO" id="GO:0008168">
    <property type="term" value="F:methyltransferase activity"/>
    <property type="evidence" value="ECO:0007669"/>
    <property type="project" value="UniProtKB-KW"/>
</dbReference>
<gene>
    <name evidence="6" type="ORF">GCM10009765_77540</name>
</gene>
<dbReference type="InterPro" id="IPR029063">
    <property type="entry name" value="SAM-dependent_MTases_sf"/>
</dbReference>
<dbReference type="GO" id="GO:0032259">
    <property type="term" value="P:methylation"/>
    <property type="evidence" value="ECO:0007669"/>
    <property type="project" value="UniProtKB-KW"/>
</dbReference>
<dbReference type="Pfam" id="PF05958">
    <property type="entry name" value="tRNA_U5-meth_tr"/>
    <property type="match status" value="1"/>
</dbReference>
<comment type="caution">
    <text evidence="6">The sequence shown here is derived from an EMBL/GenBank/DDBJ whole genome shotgun (WGS) entry which is preliminary data.</text>
</comment>
<dbReference type="Gene3D" id="2.40.50.140">
    <property type="entry name" value="Nucleic acid-binding proteins"/>
    <property type="match status" value="1"/>
</dbReference>
<keyword evidence="3 4" id="KW-0949">S-adenosyl-L-methionine</keyword>
<dbReference type="Gene3D" id="2.40.50.1070">
    <property type="match status" value="1"/>
</dbReference>
<dbReference type="PANTHER" id="PTHR11061">
    <property type="entry name" value="RNA M5U METHYLTRANSFERASE"/>
    <property type="match status" value="1"/>
</dbReference>
<dbReference type="RefSeq" id="WP_344315010.1">
    <property type="nucleotide sequence ID" value="NZ_BAAANY010000042.1"/>
</dbReference>
<evidence type="ECO:0000313" key="6">
    <source>
        <dbReference type="EMBL" id="GAA1717522.1"/>
    </source>
</evidence>
<evidence type="ECO:0000256" key="2">
    <source>
        <dbReference type="ARBA" id="ARBA00022679"/>
    </source>
</evidence>
<protein>
    <submittedName>
        <fullName evidence="6">Class I SAM-dependent RNA methyltransferase</fullName>
    </submittedName>
</protein>
<dbReference type="Gene3D" id="3.40.50.150">
    <property type="entry name" value="Vaccinia Virus protein VP39"/>
    <property type="match status" value="1"/>
</dbReference>
<dbReference type="InterPro" id="IPR002792">
    <property type="entry name" value="TRAM_dom"/>
</dbReference>
<keyword evidence="2 4" id="KW-0808">Transferase</keyword>
<feature type="binding site" evidence="4">
    <location>
        <position position="264"/>
    </location>
    <ligand>
        <name>S-adenosyl-L-methionine</name>
        <dbReference type="ChEBI" id="CHEBI:59789"/>
    </ligand>
</feature>
<dbReference type="PANTHER" id="PTHR11061:SF30">
    <property type="entry name" value="TRNA (URACIL(54)-C(5))-METHYLTRANSFERASE"/>
    <property type="match status" value="1"/>
</dbReference>
<dbReference type="EMBL" id="BAAANY010000042">
    <property type="protein sequence ID" value="GAA1717522.1"/>
    <property type="molecule type" value="Genomic_DNA"/>
</dbReference>
<sequence>MTATKALPVGTTMELDVGPIAHGGHCVARHDGRVIFVRHSLPGERVRARITSDNGKAFALAEAVEILTPSPDRVRPPCRFSGAGGCGGCDWQHAEPAAVRRGKATVVREQLLRLGGLSIGQLDKLGLTEDASAEALPGGPLGWRTRMRYAVDDEGRAGFHPHRSGKVLPIDDCLIATDAVRAIDVLGRTHPGLAGVDVVASSAGDRAVVVRPHAKVRADPARWPEEVAVLDGGAHPAASRRGHNRVREDAAGRRWLVHADGFWQVHPAAATALSDAVIAEVDPRPGQTALDLYCGVGLFAGALGVQVGRYGKVFAVESDRPAADNARRNLRDVPAVVVSTGGVGGWLRKNKIDKLDAVVLDPPRTGAGATVCRQLTALNPPVICYVACDPAALARDTRVLAGNGYELTSLRVFDAFPMTHHIECVAAFRPS</sequence>
<evidence type="ECO:0000259" key="5">
    <source>
        <dbReference type="PROSITE" id="PS50926"/>
    </source>
</evidence>
<evidence type="ECO:0000256" key="4">
    <source>
        <dbReference type="PROSITE-ProRule" id="PRU01024"/>
    </source>
</evidence>
<accession>A0ABN2J4J9</accession>
<dbReference type="Proteomes" id="UP001500618">
    <property type="component" value="Unassembled WGS sequence"/>
</dbReference>
<reference evidence="6 7" key="1">
    <citation type="journal article" date="2019" name="Int. J. Syst. Evol. Microbiol.">
        <title>The Global Catalogue of Microorganisms (GCM) 10K type strain sequencing project: providing services to taxonomists for standard genome sequencing and annotation.</title>
        <authorList>
            <consortium name="The Broad Institute Genomics Platform"/>
            <consortium name="The Broad Institute Genome Sequencing Center for Infectious Disease"/>
            <person name="Wu L."/>
            <person name="Ma J."/>
        </authorList>
    </citation>
    <scope>NUCLEOTIDE SEQUENCE [LARGE SCALE GENOMIC DNA]</scope>
    <source>
        <strain evidence="6 7">JCM 14718</strain>
    </source>
</reference>
<keyword evidence="1 4" id="KW-0489">Methyltransferase</keyword>
<feature type="domain" description="TRAM" evidence="5">
    <location>
        <begin position="6"/>
        <end position="65"/>
    </location>
</feature>
<dbReference type="SUPFAM" id="SSF53335">
    <property type="entry name" value="S-adenosyl-L-methionine-dependent methyltransferases"/>
    <property type="match status" value="1"/>
</dbReference>
<keyword evidence="7" id="KW-1185">Reference proteome</keyword>
<name>A0ABN2J4J9_9ACTN</name>
<evidence type="ECO:0000313" key="7">
    <source>
        <dbReference type="Proteomes" id="UP001500618"/>
    </source>
</evidence>
<dbReference type="PROSITE" id="PS01231">
    <property type="entry name" value="TRMA_2"/>
    <property type="match status" value="1"/>
</dbReference>
<dbReference type="Pfam" id="PF01938">
    <property type="entry name" value="TRAM"/>
    <property type="match status" value="1"/>
</dbReference>
<evidence type="ECO:0000256" key="1">
    <source>
        <dbReference type="ARBA" id="ARBA00022603"/>
    </source>
</evidence>
<feature type="active site" description="Nucleophile" evidence="4">
    <location>
        <position position="388"/>
    </location>
</feature>
<feature type="binding site" evidence="4">
    <location>
        <position position="293"/>
    </location>
    <ligand>
        <name>S-adenosyl-L-methionine</name>
        <dbReference type="ChEBI" id="CHEBI:59789"/>
    </ligand>
</feature>
<dbReference type="InterPro" id="IPR010280">
    <property type="entry name" value="U5_MeTrfase_fam"/>
</dbReference>
<dbReference type="InterPro" id="IPR012340">
    <property type="entry name" value="NA-bd_OB-fold"/>
</dbReference>
<feature type="binding site" evidence="4">
    <location>
        <position position="317"/>
    </location>
    <ligand>
        <name>S-adenosyl-L-methionine</name>
        <dbReference type="ChEBI" id="CHEBI:59789"/>
    </ligand>
</feature>
<organism evidence="6 7">
    <name type="scientific">Fodinicola feengrottensis</name>
    <dbReference type="NCBI Taxonomy" id="435914"/>
    <lineage>
        <taxon>Bacteria</taxon>
        <taxon>Bacillati</taxon>
        <taxon>Actinomycetota</taxon>
        <taxon>Actinomycetes</taxon>
        <taxon>Mycobacteriales</taxon>
        <taxon>Fodinicola</taxon>
    </lineage>
</organism>
<comment type="similarity">
    <text evidence="4">Belongs to the class I-like SAM-binding methyltransferase superfamily. RNA M5U methyltransferase family.</text>
</comment>
<evidence type="ECO:0000256" key="3">
    <source>
        <dbReference type="ARBA" id="ARBA00022691"/>
    </source>
</evidence>
<dbReference type="PROSITE" id="PS51687">
    <property type="entry name" value="SAM_MT_RNA_M5U"/>
    <property type="match status" value="1"/>
</dbReference>
<feature type="binding site" evidence="4">
    <location>
        <position position="361"/>
    </location>
    <ligand>
        <name>S-adenosyl-L-methionine</name>
        <dbReference type="ChEBI" id="CHEBI:59789"/>
    </ligand>
</feature>